<dbReference type="InterPro" id="IPR055211">
    <property type="entry name" value="KH_PNO1_2nd"/>
</dbReference>
<dbReference type="InterPro" id="IPR004087">
    <property type="entry name" value="KH_dom"/>
</dbReference>
<dbReference type="CDD" id="cd22392">
    <property type="entry name" value="KH-I_PNO1_rpt2"/>
    <property type="match status" value="1"/>
</dbReference>
<comment type="similarity">
    <text evidence="2">Belongs to the PNO1 family.</text>
</comment>
<dbReference type="InterPro" id="IPR036612">
    <property type="entry name" value="KH_dom_type_1_sf"/>
</dbReference>
<dbReference type="Pfam" id="PF17903">
    <property type="entry name" value="KH_KRR1_1st"/>
    <property type="match status" value="1"/>
</dbReference>
<proteinExistence type="inferred from homology"/>
<dbReference type="InterPro" id="IPR041174">
    <property type="entry name" value="KRR1-like_KH1"/>
</dbReference>
<evidence type="ECO:0000256" key="5">
    <source>
        <dbReference type="SAM" id="MobiDB-lite"/>
    </source>
</evidence>
<dbReference type="Gene3D" id="3.30.1370.10">
    <property type="entry name" value="K Homology domain, type 1"/>
    <property type="match status" value="1"/>
</dbReference>
<dbReference type="Proteomes" id="UP000324585">
    <property type="component" value="Unassembled WGS sequence"/>
</dbReference>
<evidence type="ECO:0000313" key="8">
    <source>
        <dbReference type="Proteomes" id="UP000324585"/>
    </source>
</evidence>
<dbReference type="InterPro" id="IPR055212">
    <property type="entry name" value="KH-I_PNO1_first"/>
</dbReference>
<feature type="domain" description="K Homology" evidence="6">
    <location>
        <begin position="141"/>
        <end position="214"/>
    </location>
</feature>
<dbReference type="AlphaFoldDB" id="A0A5J4Z6P0"/>
<name>A0A5J4Z6P0_PORPP</name>
<dbReference type="OMA" id="TPLRNNW"/>
<evidence type="ECO:0000256" key="2">
    <source>
        <dbReference type="ARBA" id="ARBA00007515"/>
    </source>
</evidence>
<dbReference type="PANTHER" id="PTHR12826:SF13">
    <property type="entry name" value="RNA-BINDING PROTEIN PNO1"/>
    <property type="match status" value="1"/>
</dbReference>
<dbReference type="SMART" id="SM00322">
    <property type="entry name" value="KH"/>
    <property type="match status" value="1"/>
</dbReference>
<evidence type="ECO:0000256" key="3">
    <source>
        <dbReference type="ARBA" id="ARBA00022884"/>
    </source>
</evidence>
<dbReference type="PANTHER" id="PTHR12826">
    <property type="entry name" value="RIBONUCLEASE Y"/>
    <property type="match status" value="1"/>
</dbReference>
<dbReference type="SUPFAM" id="SSF54791">
    <property type="entry name" value="Eukaryotic type KH-domain (KH-domain type I)"/>
    <property type="match status" value="1"/>
</dbReference>
<dbReference type="GO" id="GO:0003723">
    <property type="term" value="F:RNA binding"/>
    <property type="evidence" value="ECO:0007669"/>
    <property type="project" value="UniProtKB-KW"/>
</dbReference>
<feature type="region of interest" description="Disordered" evidence="5">
    <location>
        <begin position="1"/>
        <end position="31"/>
    </location>
</feature>
<keyword evidence="8" id="KW-1185">Reference proteome</keyword>
<dbReference type="CDD" id="cd22391">
    <property type="entry name" value="KH-I_PNO1_rpt1"/>
    <property type="match status" value="1"/>
</dbReference>
<reference evidence="8" key="1">
    <citation type="journal article" date="2019" name="Nat. Commun.">
        <title>Expansion of phycobilisome linker gene families in mesophilic red algae.</title>
        <authorList>
            <person name="Lee J."/>
            <person name="Kim D."/>
            <person name="Bhattacharya D."/>
            <person name="Yoon H.S."/>
        </authorList>
    </citation>
    <scope>NUCLEOTIDE SEQUENCE [LARGE SCALE GENOMIC DNA]</scope>
    <source>
        <strain evidence="8">CCMP 1328</strain>
    </source>
</reference>
<comment type="subcellular location">
    <subcellularLocation>
        <location evidence="1">Nucleus</location>
        <location evidence="1">Nucleolus</location>
    </subcellularLocation>
</comment>
<evidence type="ECO:0000256" key="4">
    <source>
        <dbReference type="ARBA" id="ARBA00023242"/>
    </source>
</evidence>
<dbReference type="OrthoDB" id="1932641at2759"/>
<evidence type="ECO:0000256" key="1">
    <source>
        <dbReference type="ARBA" id="ARBA00004604"/>
    </source>
</evidence>
<accession>A0A5J4Z6P0</accession>
<dbReference type="Pfam" id="PF22891">
    <property type="entry name" value="KH_PNO1_2nd"/>
    <property type="match status" value="1"/>
</dbReference>
<gene>
    <name evidence="7" type="ORF">FVE85_7294</name>
</gene>
<dbReference type="FunFam" id="3.30.1370.10:FF:000048">
    <property type="entry name" value="RNA-binding protein PNO1 isoform X2"/>
    <property type="match status" value="1"/>
</dbReference>
<keyword evidence="3" id="KW-0694">RNA-binding</keyword>
<evidence type="ECO:0000259" key="6">
    <source>
        <dbReference type="SMART" id="SM00322"/>
    </source>
</evidence>
<keyword evidence="4" id="KW-0539">Nucleus</keyword>
<comment type="caution">
    <text evidence="7">The sequence shown here is derived from an EMBL/GenBank/DDBJ whole genome shotgun (WGS) entry which is preliminary data.</text>
</comment>
<sequence length="236" mass="26157">MVVRMEDAEQNAAEQKAPGQNTGAARKKGSQLKVRKTIGKNGTKRVTPAITQTAGKTQYRKVSVPPHRMTPLKQQWASIYEPVVKQLKLQIRMNLSTKAVELKTCKTTCEPSALQKGADFVKAFVTGFEVQDAIAILRLEELYIESFEVTDVKELKGDHLSRAIGRLAGKDGKTKFTIENATKTRIVLADSKIHILGTFMNIRLARQALVSLILGAPPGKVYNRLKSVAARLNERF</sequence>
<organism evidence="7 8">
    <name type="scientific">Porphyridium purpureum</name>
    <name type="common">Red alga</name>
    <name type="synonym">Porphyridium cruentum</name>
    <dbReference type="NCBI Taxonomy" id="35688"/>
    <lineage>
        <taxon>Eukaryota</taxon>
        <taxon>Rhodophyta</taxon>
        <taxon>Bangiophyceae</taxon>
        <taxon>Porphyridiales</taxon>
        <taxon>Porphyridiaceae</taxon>
        <taxon>Porphyridium</taxon>
    </lineage>
</organism>
<dbReference type="FunFam" id="3.30.1370.10:FF:000009">
    <property type="entry name" value="RNA-binding protein PNO1"/>
    <property type="match status" value="1"/>
</dbReference>
<dbReference type="GO" id="GO:0005730">
    <property type="term" value="C:nucleolus"/>
    <property type="evidence" value="ECO:0007669"/>
    <property type="project" value="UniProtKB-SubCell"/>
</dbReference>
<evidence type="ECO:0000313" key="7">
    <source>
        <dbReference type="EMBL" id="KAA8499709.1"/>
    </source>
</evidence>
<dbReference type="GO" id="GO:0042254">
    <property type="term" value="P:ribosome biogenesis"/>
    <property type="evidence" value="ECO:0007669"/>
    <property type="project" value="UniProtKB-ARBA"/>
</dbReference>
<protein>
    <submittedName>
        <fullName evidence="7">Pre-rRNA-processing protein PNO1</fullName>
    </submittedName>
</protein>
<dbReference type="EMBL" id="VRMN01000001">
    <property type="protein sequence ID" value="KAA8499709.1"/>
    <property type="molecule type" value="Genomic_DNA"/>
</dbReference>